<organism evidence="4">
    <name type="scientific">Gongylonema pulchrum</name>
    <dbReference type="NCBI Taxonomy" id="637853"/>
    <lineage>
        <taxon>Eukaryota</taxon>
        <taxon>Metazoa</taxon>
        <taxon>Ecdysozoa</taxon>
        <taxon>Nematoda</taxon>
        <taxon>Chromadorea</taxon>
        <taxon>Rhabditida</taxon>
        <taxon>Spirurina</taxon>
        <taxon>Spiruromorpha</taxon>
        <taxon>Spiruroidea</taxon>
        <taxon>Gongylonematidae</taxon>
        <taxon>Gongylonema</taxon>
    </lineage>
</organism>
<dbReference type="Gene3D" id="3.30.160.60">
    <property type="entry name" value="Classic Zinc Finger"/>
    <property type="match status" value="1"/>
</dbReference>
<proteinExistence type="predicted"/>
<keyword evidence="1" id="KW-0472">Membrane</keyword>
<gene>
    <name evidence="2" type="ORF">GPUH_LOCUS23541</name>
</gene>
<keyword evidence="3" id="KW-1185">Reference proteome</keyword>
<dbReference type="OrthoDB" id="5801846at2759"/>
<evidence type="ECO:0000313" key="4">
    <source>
        <dbReference type="WBParaSite" id="GPUH_0002357101-mRNA-1"/>
    </source>
</evidence>
<feature type="transmembrane region" description="Helical" evidence="1">
    <location>
        <begin position="25"/>
        <end position="44"/>
    </location>
</feature>
<protein>
    <submittedName>
        <fullName evidence="4">C2H2-type domain-containing protein</fullName>
    </submittedName>
</protein>
<dbReference type="AlphaFoldDB" id="A0A183ERF0"/>
<reference evidence="2 3" key="2">
    <citation type="submission" date="2018-11" db="EMBL/GenBank/DDBJ databases">
        <authorList>
            <consortium name="Pathogen Informatics"/>
        </authorList>
    </citation>
    <scope>NUCLEOTIDE SEQUENCE [LARGE SCALE GENOMIC DNA]</scope>
</reference>
<dbReference type="Proteomes" id="UP000271098">
    <property type="component" value="Unassembled WGS sequence"/>
</dbReference>
<reference evidence="4" key="1">
    <citation type="submission" date="2016-06" db="UniProtKB">
        <authorList>
            <consortium name="WormBaseParasite"/>
        </authorList>
    </citation>
    <scope>IDENTIFICATION</scope>
</reference>
<accession>A0A183ERF0</accession>
<name>A0A183ERF0_9BILA</name>
<evidence type="ECO:0000256" key="1">
    <source>
        <dbReference type="SAM" id="Phobius"/>
    </source>
</evidence>
<evidence type="ECO:0000313" key="2">
    <source>
        <dbReference type="EMBL" id="VDN41610.1"/>
    </source>
</evidence>
<dbReference type="EMBL" id="UYRT01098152">
    <property type="protein sequence ID" value="VDN41610.1"/>
    <property type="molecule type" value="Genomic_DNA"/>
</dbReference>
<dbReference type="WBParaSite" id="GPUH_0002357101-mRNA-1">
    <property type="protein sequence ID" value="GPUH_0002357101-mRNA-1"/>
    <property type="gene ID" value="GPUH_0002357101"/>
</dbReference>
<sequence>MWQKCDVQADTSDALYEHIKTIHNLEYFCKFSIFFLLFRALLYVKRLPSLTVFISAEGEKRYACLWSTCFRNKRFPRSFSLLPHLQQHIKYKHLPRCARFITPDKKSNEQYLQEFLQFNRIISSNHLRSSGHHKNILCPKGTSPGYASCTVRPASLSWSDANYTSIHDPTTATGIQFSTGRFSLGSCTHQVLL</sequence>
<keyword evidence="1" id="KW-1133">Transmembrane helix</keyword>
<evidence type="ECO:0000313" key="3">
    <source>
        <dbReference type="Proteomes" id="UP000271098"/>
    </source>
</evidence>
<keyword evidence="1" id="KW-0812">Transmembrane</keyword>